<feature type="transmembrane region" description="Helical" evidence="4">
    <location>
        <begin position="52"/>
        <end position="72"/>
    </location>
</feature>
<name>A0A1G1WD36_9BACT</name>
<dbReference type="GO" id="GO:0005524">
    <property type="term" value="F:ATP binding"/>
    <property type="evidence" value="ECO:0007669"/>
    <property type="project" value="UniProtKB-KW"/>
</dbReference>
<sequence length="818" mass="91320">MVQFFPNTSKIFQVAAFKLFYSSLPIVAIRLIVGLILFLLFILAASSGSNKILSLSYSFLVTLLILEVFYRFKISREKPEKDLSRISSGDNIADFLTLEAAQTLLKVPDLTNTNQIFLKLIGDPSINFVLTRSDISTEDINKILAGPAEKIPIEALFSESIAYSKKESQEYIDQFDILLALFKLNKGLANLEFQKELKENDLLNIVFWARRVYSDTIPFWEKPADQLGPGIFDTLATGWTLETEKYTRDLTRELTKGGLRSALVGRESTIDRIQKTLSRSGRKNVVLIGEPGIGKTTIILGLASKSQTGNLVAPLNYKRFLQLDLTALLAEAQTGELERRLRDLITEVKHSGNVILFIPNIELISGSKESRELDITGFFLQTLRDPDVAIIGTSTRDNWRRYVETKSGFAELFDVAEIKPPTSNEAIRILEDAAASIEPKHHVVITYKAINQTVELSERYVIDRALPGKAIDLLEEAATSVALNKKYFVESLDIQALITEETKIPVGTPTGTESEKLLNLEQELHKRIIDQEEAIKAVSESIRRARTITRTTNRPIGVFLFLGPTGVGKTETAKALAATYFGSENRMIRFDMNEFQDINSVTRLIGSPPGSSEYEAGGQLTEAVRKDPFTLVLLDEIEKAHRKVLELFLNIFDEGRIADASGRQISFTNTLIVATSNAGAEYIREAVGINEDISALKTNLLEKLQREGIFSPEFLNRFDSIVVYKPLTLDQVQQVTQLLLMDLAARIKKQDISLVVTPKAVKWLSNKGYNPTYGARPLRRLIADSVEDALAKKLLSKEVVRGSTVTIDIDSTDNLVFT</sequence>
<keyword evidence="4" id="KW-0812">Transmembrane</keyword>
<dbReference type="PANTHER" id="PTHR11638">
    <property type="entry name" value="ATP-DEPENDENT CLP PROTEASE"/>
    <property type="match status" value="1"/>
</dbReference>
<dbReference type="CDD" id="cd19499">
    <property type="entry name" value="RecA-like_ClpB_Hsp104-like"/>
    <property type="match status" value="1"/>
</dbReference>
<evidence type="ECO:0008006" key="9">
    <source>
        <dbReference type="Google" id="ProtNLM"/>
    </source>
</evidence>
<dbReference type="PRINTS" id="PR00300">
    <property type="entry name" value="CLPPROTEASEA"/>
</dbReference>
<dbReference type="Pfam" id="PF07724">
    <property type="entry name" value="AAA_2"/>
    <property type="match status" value="1"/>
</dbReference>
<dbReference type="InterPro" id="IPR027417">
    <property type="entry name" value="P-loop_NTPase"/>
</dbReference>
<dbReference type="InterPro" id="IPR003959">
    <property type="entry name" value="ATPase_AAA_core"/>
</dbReference>
<feature type="transmembrane region" description="Helical" evidence="4">
    <location>
        <begin position="20"/>
        <end position="45"/>
    </location>
</feature>
<feature type="domain" description="AAA+ ATPase" evidence="5">
    <location>
        <begin position="555"/>
        <end position="728"/>
    </location>
</feature>
<dbReference type="SMART" id="SM00382">
    <property type="entry name" value="AAA"/>
    <property type="match status" value="2"/>
</dbReference>
<dbReference type="CDD" id="cd00009">
    <property type="entry name" value="AAA"/>
    <property type="match status" value="1"/>
</dbReference>
<evidence type="ECO:0000256" key="4">
    <source>
        <dbReference type="SAM" id="Phobius"/>
    </source>
</evidence>
<evidence type="ECO:0000259" key="5">
    <source>
        <dbReference type="SMART" id="SM00382"/>
    </source>
</evidence>
<dbReference type="STRING" id="1802595.A2134_03185"/>
<gene>
    <name evidence="7" type="ORF">A2134_03185</name>
</gene>
<evidence type="ECO:0000256" key="1">
    <source>
        <dbReference type="ARBA" id="ARBA00022741"/>
    </source>
</evidence>
<dbReference type="Pfam" id="PF17871">
    <property type="entry name" value="AAA_lid_9"/>
    <property type="match status" value="1"/>
</dbReference>
<reference evidence="7 8" key="1">
    <citation type="journal article" date="2016" name="Nat. Commun.">
        <title>Thousands of microbial genomes shed light on interconnected biogeochemical processes in an aquifer system.</title>
        <authorList>
            <person name="Anantharaman K."/>
            <person name="Brown C.T."/>
            <person name="Hug L.A."/>
            <person name="Sharon I."/>
            <person name="Castelle C.J."/>
            <person name="Probst A.J."/>
            <person name="Thomas B.C."/>
            <person name="Singh A."/>
            <person name="Wilkins M.J."/>
            <person name="Karaoz U."/>
            <person name="Brodie E.L."/>
            <person name="Williams K.H."/>
            <person name="Hubbard S.S."/>
            <person name="Banfield J.F."/>
        </authorList>
    </citation>
    <scope>NUCLEOTIDE SEQUENCE [LARGE SCALE GENOMIC DNA]</scope>
</reference>
<feature type="domain" description="Clp ATPase C-terminal" evidence="6">
    <location>
        <begin position="727"/>
        <end position="817"/>
    </location>
</feature>
<dbReference type="SUPFAM" id="SSF52540">
    <property type="entry name" value="P-loop containing nucleoside triphosphate hydrolases"/>
    <property type="match status" value="2"/>
</dbReference>
<dbReference type="Proteomes" id="UP000178162">
    <property type="component" value="Unassembled WGS sequence"/>
</dbReference>
<dbReference type="GO" id="GO:0016887">
    <property type="term" value="F:ATP hydrolysis activity"/>
    <property type="evidence" value="ECO:0007669"/>
    <property type="project" value="InterPro"/>
</dbReference>
<dbReference type="InterPro" id="IPR001270">
    <property type="entry name" value="ClpA/B"/>
</dbReference>
<dbReference type="AlphaFoldDB" id="A0A1G1WD36"/>
<dbReference type="Gene3D" id="1.10.8.60">
    <property type="match status" value="2"/>
</dbReference>
<dbReference type="InterPro" id="IPR050130">
    <property type="entry name" value="ClpA_ClpB"/>
</dbReference>
<keyword evidence="1" id="KW-0547">Nucleotide-binding</keyword>
<evidence type="ECO:0000256" key="3">
    <source>
        <dbReference type="ARBA" id="ARBA00023186"/>
    </source>
</evidence>
<dbReference type="Pfam" id="PF10431">
    <property type="entry name" value="ClpB_D2-small"/>
    <property type="match status" value="1"/>
</dbReference>
<protein>
    <recommendedName>
        <fullName evidence="9">Clp R domain-containing protein</fullName>
    </recommendedName>
</protein>
<evidence type="ECO:0000313" key="7">
    <source>
        <dbReference type="EMBL" id="OGY25400.1"/>
    </source>
</evidence>
<dbReference type="PANTHER" id="PTHR11638:SF175">
    <property type="entry name" value="ATP-DEPENDENT CLP PROTEASE, ATP-BINDING SUBUNIT CLPC"/>
    <property type="match status" value="1"/>
</dbReference>
<proteinExistence type="predicted"/>
<dbReference type="InterPro" id="IPR041546">
    <property type="entry name" value="ClpA/ClpB_AAA_lid"/>
</dbReference>
<dbReference type="GO" id="GO:0034605">
    <property type="term" value="P:cellular response to heat"/>
    <property type="evidence" value="ECO:0007669"/>
    <property type="project" value="TreeGrafter"/>
</dbReference>
<keyword evidence="4" id="KW-1133">Transmembrane helix</keyword>
<keyword evidence="4" id="KW-0472">Membrane</keyword>
<evidence type="ECO:0000256" key="2">
    <source>
        <dbReference type="ARBA" id="ARBA00022840"/>
    </source>
</evidence>
<dbReference type="InterPro" id="IPR003593">
    <property type="entry name" value="AAA+_ATPase"/>
</dbReference>
<evidence type="ECO:0000259" key="6">
    <source>
        <dbReference type="SMART" id="SM01086"/>
    </source>
</evidence>
<comment type="caution">
    <text evidence="7">The sequence shown here is derived from an EMBL/GenBank/DDBJ whole genome shotgun (WGS) entry which is preliminary data.</text>
</comment>
<accession>A0A1G1WD36</accession>
<dbReference type="FunFam" id="3.40.50.300:FF:000025">
    <property type="entry name" value="ATP-dependent Clp protease subunit"/>
    <property type="match status" value="1"/>
</dbReference>
<dbReference type="GO" id="GO:0005737">
    <property type="term" value="C:cytoplasm"/>
    <property type="evidence" value="ECO:0007669"/>
    <property type="project" value="TreeGrafter"/>
</dbReference>
<dbReference type="InterPro" id="IPR019489">
    <property type="entry name" value="Clp_ATPase_C"/>
</dbReference>
<dbReference type="SMART" id="SM01086">
    <property type="entry name" value="ClpB_D2-small"/>
    <property type="match status" value="1"/>
</dbReference>
<evidence type="ECO:0000313" key="8">
    <source>
        <dbReference type="Proteomes" id="UP000178162"/>
    </source>
</evidence>
<organism evidence="7 8">
    <name type="scientific">Candidatus Woykebacteria bacterium RBG_16_39_9b</name>
    <dbReference type="NCBI Taxonomy" id="1802595"/>
    <lineage>
        <taxon>Bacteria</taxon>
        <taxon>Candidatus Woykeibacteriota</taxon>
    </lineage>
</organism>
<keyword evidence="3" id="KW-0143">Chaperone</keyword>
<feature type="domain" description="AAA+ ATPase" evidence="5">
    <location>
        <begin position="281"/>
        <end position="422"/>
    </location>
</feature>
<dbReference type="Pfam" id="PF00004">
    <property type="entry name" value="AAA"/>
    <property type="match status" value="1"/>
</dbReference>
<dbReference type="EMBL" id="MHCR01000016">
    <property type="protein sequence ID" value="OGY25400.1"/>
    <property type="molecule type" value="Genomic_DNA"/>
</dbReference>
<keyword evidence="2" id="KW-0067">ATP-binding</keyword>
<dbReference type="Gene3D" id="3.40.50.300">
    <property type="entry name" value="P-loop containing nucleotide triphosphate hydrolases"/>
    <property type="match status" value="2"/>
</dbReference>